<feature type="domain" description="HTH lacI-type" evidence="4">
    <location>
        <begin position="2"/>
        <end position="56"/>
    </location>
</feature>
<feature type="domain" description="HTH cro/C1-type" evidence="5">
    <location>
        <begin position="3"/>
        <end position="32"/>
    </location>
</feature>
<dbReference type="InterPro" id="IPR046335">
    <property type="entry name" value="LacI/GalR-like_sensor"/>
</dbReference>
<dbReference type="PROSITE" id="PS50932">
    <property type="entry name" value="HTH_LACI_2"/>
    <property type="match status" value="1"/>
</dbReference>
<dbReference type="PROSITE" id="PS00356">
    <property type="entry name" value="HTH_LACI_1"/>
    <property type="match status" value="1"/>
</dbReference>
<dbReference type="KEGG" id="mik:FOE78_09670"/>
<dbReference type="GO" id="GO:0003700">
    <property type="term" value="F:DNA-binding transcription factor activity"/>
    <property type="evidence" value="ECO:0007669"/>
    <property type="project" value="TreeGrafter"/>
</dbReference>
<sequence length="333" mass="35219">MATIHDVAKAAGVSNSTVSYVLSGKRSISAETRHRVEDAIKQLGYRPHAGARALASSRSSTLALVAPLRADVDVNVIMQFVTGVVTRARDHEMDVLLLTQDDPGGIERAANSSLADALIMMDIEAEDPRIPTLVELRRPAVLIGLPADARGLSVVDLDFEAAGRLAWQYLTGLGHRQIALIGPTPAVLGRHTSYANRLLDGYRGAAERDDRPTAVEPAEAGHAGGLAAIRRVLDRMPEVSAVVVHNEAALPGVLTGLRAAGHEIGTGISVLAICPADVAVQQAVPLTSIDIPAIRMGKIAVDLAMARIDGSDDPEIRLLVPQVTERDSTRALL</sequence>
<reference evidence="6 7" key="1">
    <citation type="submission" date="2019-07" db="EMBL/GenBank/DDBJ databases">
        <title>Microlunatus dokdonensis sp. nov. isolated from the rhizospheric soil of the wild plant Elymus tsukushiensis.</title>
        <authorList>
            <person name="Ghim S.-Y."/>
            <person name="Hwang Y.-J."/>
            <person name="Son J.-S."/>
            <person name="Shin J.-H."/>
        </authorList>
    </citation>
    <scope>NUCLEOTIDE SEQUENCE [LARGE SCALE GENOMIC DNA]</scope>
    <source>
        <strain evidence="6 7">KUDC0627</strain>
    </source>
</reference>
<organism evidence="6 7">
    <name type="scientific">Microlunatus elymi</name>
    <dbReference type="NCBI Taxonomy" id="2596828"/>
    <lineage>
        <taxon>Bacteria</taxon>
        <taxon>Bacillati</taxon>
        <taxon>Actinomycetota</taxon>
        <taxon>Actinomycetes</taxon>
        <taxon>Propionibacteriales</taxon>
        <taxon>Propionibacteriaceae</taxon>
        <taxon>Microlunatus</taxon>
    </lineage>
</organism>
<dbReference type="PROSITE" id="PS50943">
    <property type="entry name" value="HTH_CROC1"/>
    <property type="match status" value="1"/>
</dbReference>
<dbReference type="Pfam" id="PF00356">
    <property type="entry name" value="LacI"/>
    <property type="match status" value="1"/>
</dbReference>
<dbReference type="Gene3D" id="1.10.260.40">
    <property type="entry name" value="lambda repressor-like DNA-binding domains"/>
    <property type="match status" value="1"/>
</dbReference>
<dbReference type="PANTHER" id="PTHR30146">
    <property type="entry name" value="LACI-RELATED TRANSCRIPTIONAL REPRESSOR"/>
    <property type="match status" value="1"/>
</dbReference>
<name>A0A516PY98_9ACTN</name>
<evidence type="ECO:0000256" key="3">
    <source>
        <dbReference type="ARBA" id="ARBA00023163"/>
    </source>
</evidence>
<dbReference type="InterPro" id="IPR000843">
    <property type="entry name" value="HTH_LacI"/>
</dbReference>
<evidence type="ECO:0000313" key="7">
    <source>
        <dbReference type="Proteomes" id="UP000319263"/>
    </source>
</evidence>
<dbReference type="Pfam" id="PF13377">
    <property type="entry name" value="Peripla_BP_3"/>
    <property type="match status" value="1"/>
</dbReference>
<gene>
    <name evidence="6" type="ORF">FOE78_09670</name>
</gene>
<accession>A0A516PY98</accession>
<dbReference type="SUPFAM" id="SSF47413">
    <property type="entry name" value="lambda repressor-like DNA-binding domains"/>
    <property type="match status" value="1"/>
</dbReference>
<dbReference type="RefSeq" id="WP_143986098.1">
    <property type="nucleotide sequence ID" value="NZ_CP041692.1"/>
</dbReference>
<dbReference type="OrthoDB" id="252678at2"/>
<protein>
    <submittedName>
        <fullName evidence="6">LacI family transcriptional regulator</fullName>
    </submittedName>
</protein>
<dbReference type="InterPro" id="IPR028082">
    <property type="entry name" value="Peripla_BP_I"/>
</dbReference>
<keyword evidence="2" id="KW-0238">DNA-binding</keyword>
<dbReference type="SMART" id="SM00354">
    <property type="entry name" value="HTH_LACI"/>
    <property type="match status" value="1"/>
</dbReference>
<dbReference type="CDD" id="cd01392">
    <property type="entry name" value="HTH_LacI"/>
    <property type="match status" value="1"/>
</dbReference>
<dbReference type="InterPro" id="IPR010982">
    <property type="entry name" value="Lambda_DNA-bd_dom_sf"/>
</dbReference>
<evidence type="ECO:0000256" key="2">
    <source>
        <dbReference type="ARBA" id="ARBA00023125"/>
    </source>
</evidence>
<dbReference type="Proteomes" id="UP000319263">
    <property type="component" value="Chromosome"/>
</dbReference>
<evidence type="ECO:0000259" key="5">
    <source>
        <dbReference type="PROSITE" id="PS50943"/>
    </source>
</evidence>
<evidence type="ECO:0000256" key="1">
    <source>
        <dbReference type="ARBA" id="ARBA00023015"/>
    </source>
</evidence>
<dbReference type="GO" id="GO:0000976">
    <property type="term" value="F:transcription cis-regulatory region binding"/>
    <property type="evidence" value="ECO:0007669"/>
    <property type="project" value="TreeGrafter"/>
</dbReference>
<evidence type="ECO:0000313" key="6">
    <source>
        <dbReference type="EMBL" id="QDP96132.1"/>
    </source>
</evidence>
<dbReference type="AlphaFoldDB" id="A0A516PY98"/>
<keyword evidence="3" id="KW-0804">Transcription</keyword>
<dbReference type="PANTHER" id="PTHR30146:SF153">
    <property type="entry name" value="LACTOSE OPERON REPRESSOR"/>
    <property type="match status" value="1"/>
</dbReference>
<dbReference type="EMBL" id="CP041692">
    <property type="protein sequence ID" value="QDP96132.1"/>
    <property type="molecule type" value="Genomic_DNA"/>
</dbReference>
<dbReference type="SUPFAM" id="SSF53822">
    <property type="entry name" value="Periplasmic binding protein-like I"/>
    <property type="match status" value="1"/>
</dbReference>
<proteinExistence type="predicted"/>
<evidence type="ECO:0000259" key="4">
    <source>
        <dbReference type="PROSITE" id="PS50932"/>
    </source>
</evidence>
<keyword evidence="1" id="KW-0805">Transcription regulation</keyword>
<keyword evidence="7" id="KW-1185">Reference proteome</keyword>
<dbReference type="Gene3D" id="3.40.50.2300">
    <property type="match status" value="2"/>
</dbReference>
<dbReference type="InterPro" id="IPR001387">
    <property type="entry name" value="Cro/C1-type_HTH"/>
</dbReference>